<dbReference type="InterPro" id="IPR013517">
    <property type="entry name" value="FG-GAP"/>
</dbReference>
<proteinExistence type="predicted"/>
<dbReference type="EMBL" id="JAVDTI010000005">
    <property type="protein sequence ID" value="MDR6807491.1"/>
    <property type="molecule type" value="Genomic_DNA"/>
</dbReference>
<dbReference type="NCBIfam" id="TIGR01643">
    <property type="entry name" value="YD_repeat_2x"/>
    <property type="match status" value="2"/>
</dbReference>
<keyword evidence="4" id="KW-0677">Repeat</keyword>
<dbReference type="InterPro" id="IPR056823">
    <property type="entry name" value="TEN-like_YD-shell"/>
</dbReference>
<sequence>MNRPYIPNTRLAATLNHVHTLFWLLTIFTRLNLSAQNVVYQTLYTGATFESRAINQGLPVGSIAGSGSTVSGGASYSIAIVVPPGTNGISPAVSINYHSMTGNGVLGQGWEIGGLSKITRCTRNMYFDNETNPVVMTNSDRFVLDGARLIAKVGNYGEPNTTYGTESENFATITSKSTQGNGPQWFEVTTKDGVKMEYGNTPDSRLTGQFATVLTWALSRILYPDGNYITFKYNTNASFALLIDEINYTGNAAQGLAPYNQVKFDYKIRTVDENAGFENDTKIESKYLLDKVTTKAEGSTVRSYQFNYGHDNINSYLKDIIEAGSDGTQLNATIFKYGNPPADFSTVTTDGYDYPSSTTITGDFNADGLTDFLEASLIQNPAVYRMIVYAKYPAYNAKPNDFYVVNVTDAPVTYSVVKKQSIPNSFDFLAYDFTGDGADDVLMTNIAGSGQNRTLTSLRIYRTVQNYDWQTNAQPEIQFDPLTISPYTGYSKIHPTGHFIFPGDYDGDGIQDILTMLGSSALNYNCHLYNGKVQPDFGSIVISGVFSLAVSDWPTADKVHVVDFNGDGKSDIMLIKGTNCEVFTFDGWTARRIHYSTNYLTKDHLSYFGDFNGDGKTDILAKLTTSGAWKVAISNGVGFYESPFTFNTTPDTDPFTGDQLGIADINGDGKSDIYHGWQTAAPSNFDVYYAKGYSSAGVSFYRINSSYAVNLGAPPPMIGDFNGDRRADIINFKNTAIPMDVFYFKKEGRENLLEKVKNGYNHVTEWVYKKLTDENGFHIRGNLTAYPFNAIQPALYAVSDFKMQNGIGGYNTIQYTYEASKLHRAGKGFLGFGKITANNLATGIKTIAENEFNTTYYTAIPYRTSIHLASTNALLSQTTNTNVAVSPAAKRFWVKTTNILENKVLEGRTTTTINVYDDFGNVKQSTVSNGVETVFTDIIYGAYPAGVVNKPTSVTVTTTRSGQPAFTVLTGYGYNGIGQLTSKTDFSGQPKNVVTTYEYFPLGNLKKTTITPNGPSASPPRFTSSIYDLKGRYAESSVNELSQSSTATYDPKWGKPLTSTGVEGLTTTYQYDVFGRPTVTTIAAPAAYNIMQSYGWDLANGSVWYSLVSHPGKPNVKIWYDLLSREIRRETEGFGNQAVTQIQTYDARGNVVSNTQPYKTGETYITTTTQFDEYNRPYNVNSGAMGTKTISYTYAAGDLTTTTTTPTGTTSQKTDASGKVTSSTDDGGTLAYTYFSHGGVKDIKNGAVTLASNQYDAYGRQTHLTDPNAGTTQYDYNSLGELVSQTNANGATYTLTYDVAGRIATRVKAGEPATIYQYRASGNGINQIEKITGFAGNVEDYTYDAYDRVATITETVDGSAYTTTYTYNNYGDIASVLYPSGFGTNHAYDANGYPATIKNTNSSVTLYTNTGMNGLGQNTAYTLGNGKSSVINYDYGIPKLFSTAGVQNLELTWDYPKGNLTKRKDYIKNKEESFTYDNLSRLLTATVAGKPVQTITYEPSGNIASKTDAGQQFSYHPSKLNALAGIIAPTTALPMLTQDVSYTAFNQPEKITENGSGQPYELTYTYDAGYQRIKGVMKKNGALINTHYYFGNYEKDITTGVPDKHLHYIHTPAGLSAIVIRENGADQYYYTYTDHLGSLLTLTVLNGTVILDQNFDAWGRLRHPANWDYTNVPAPTSYLYRGFTGHEHLTNFNLINMNGRMYDPVVGRVLSADNYVQRPYSTQSYNRYSYVMNNPLKYTDPSGHTWLNRFKNWVDKQNPVFRALVMLPALAAVDPISFTGLDAMSGGALSVGFIRGGFAGAERNASNSHKIYAGLIKTDSDKSGRKRAWELISRFTWQGPQTTAGLMYSQFANTAFDAQRVQYYGGATFTSNPRFSSSVTLGSFINLGEDGQANVGTLGDGGYTFMHEYGHYLQSQEMGIIYLSKVGLASITGSTWTELDANFRAAEYFNGQQGFTWDPNFYPPNTSMHKYSELPEKKAKIELGEYLVPFGLAIIRLF</sequence>
<dbReference type="NCBIfam" id="TIGR03696">
    <property type="entry name" value="Rhs_assc_core"/>
    <property type="match status" value="1"/>
</dbReference>
<dbReference type="PANTHER" id="PTHR32305">
    <property type="match status" value="1"/>
</dbReference>
<evidence type="ECO:0000256" key="6">
    <source>
        <dbReference type="SAM" id="MobiDB-lite"/>
    </source>
</evidence>
<keyword evidence="2" id="KW-0964">Secreted</keyword>
<keyword evidence="9" id="KW-1185">Reference proteome</keyword>
<feature type="domain" description="Teneurin-like YD-shell" evidence="7">
    <location>
        <begin position="1448"/>
        <end position="1735"/>
    </location>
</feature>
<dbReference type="Pfam" id="PF25023">
    <property type="entry name" value="TEN_YD-shell"/>
    <property type="match status" value="1"/>
</dbReference>
<comment type="caution">
    <text evidence="8">The sequence shown here is derived from an EMBL/GenBank/DDBJ whole genome shotgun (WGS) entry which is preliminary data.</text>
</comment>
<dbReference type="Proteomes" id="UP001264980">
    <property type="component" value="Unassembled WGS sequence"/>
</dbReference>
<dbReference type="InterPro" id="IPR050708">
    <property type="entry name" value="T6SS_VgrG/RHS"/>
</dbReference>
<keyword evidence="5" id="KW-0843">Virulence</keyword>
<evidence type="ECO:0000256" key="1">
    <source>
        <dbReference type="ARBA" id="ARBA00004613"/>
    </source>
</evidence>
<protein>
    <submittedName>
        <fullName evidence="8">RHS repeat-associated protein</fullName>
    </submittedName>
</protein>
<feature type="region of interest" description="Disordered" evidence="6">
    <location>
        <begin position="1201"/>
        <end position="1222"/>
    </location>
</feature>
<dbReference type="Pfam" id="PF05593">
    <property type="entry name" value="RHS_repeat"/>
    <property type="match status" value="2"/>
</dbReference>
<evidence type="ECO:0000313" key="9">
    <source>
        <dbReference type="Proteomes" id="UP001264980"/>
    </source>
</evidence>
<gene>
    <name evidence="8" type="ORF">J2W84_004545</name>
</gene>
<dbReference type="Gene3D" id="2.130.10.130">
    <property type="entry name" value="Integrin alpha, N-terminal"/>
    <property type="match status" value="1"/>
</dbReference>
<accession>A0ABU1R259</accession>
<evidence type="ECO:0000256" key="4">
    <source>
        <dbReference type="ARBA" id="ARBA00022737"/>
    </source>
</evidence>
<dbReference type="RefSeq" id="WP_309987940.1">
    <property type="nucleotide sequence ID" value="NZ_JAVDTI010000005.1"/>
</dbReference>
<dbReference type="Pfam" id="PF13517">
    <property type="entry name" value="FG-GAP_3"/>
    <property type="match status" value="1"/>
</dbReference>
<comment type="subcellular location">
    <subcellularLocation>
        <location evidence="1">Secreted</location>
    </subcellularLocation>
</comment>
<evidence type="ECO:0000259" key="7">
    <source>
        <dbReference type="Pfam" id="PF25023"/>
    </source>
</evidence>
<dbReference type="InterPro" id="IPR028994">
    <property type="entry name" value="Integrin_alpha_N"/>
</dbReference>
<evidence type="ECO:0000256" key="2">
    <source>
        <dbReference type="ARBA" id="ARBA00022525"/>
    </source>
</evidence>
<dbReference type="InterPro" id="IPR006530">
    <property type="entry name" value="YD"/>
</dbReference>
<feature type="compositionally biased region" description="Polar residues" evidence="6">
    <location>
        <begin position="1211"/>
        <end position="1222"/>
    </location>
</feature>
<dbReference type="PANTHER" id="PTHR32305:SF15">
    <property type="entry name" value="PROTEIN RHSA-RELATED"/>
    <property type="match status" value="1"/>
</dbReference>
<dbReference type="InterPro" id="IPR003284">
    <property type="entry name" value="Sal_SpvB"/>
</dbReference>
<evidence type="ECO:0000313" key="8">
    <source>
        <dbReference type="EMBL" id="MDR6807491.1"/>
    </source>
</evidence>
<dbReference type="InterPro" id="IPR022385">
    <property type="entry name" value="Rhs_assc_core"/>
</dbReference>
<keyword evidence="3" id="KW-0732">Signal</keyword>
<dbReference type="Pfam" id="PF03534">
    <property type="entry name" value="SpvB"/>
    <property type="match status" value="1"/>
</dbReference>
<organism evidence="8 9">
    <name type="scientific">Dyadobacter fermentans</name>
    <dbReference type="NCBI Taxonomy" id="94254"/>
    <lineage>
        <taxon>Bacteria</taxon>
        <taxon>Pseudomonadati</taxon>
        <taxon>Bacteroidota</taxon>
        <taxon>Cytophagia</taxon>
        <taxon>Cytophagales</taxon>
        <taxon>Spirosomataceae</taxon>
        <taxon>Dyadobacter</taxon>
    </lineage>
</organism>
<feature type="compositionally biased region" description="Low complexity" evidence="6">
    <location>
        <begin position="1201"/>
        <end position="1210"/>
    </location>
</feature>
<dbReference type="SUPFAM" id="SSF69318">
    <property type="entry name" value="Integrin alpha N-terminal domain"/>
    <property type="match status" value="1"/>
</dbReference>
<evidence type="ECO:0000256" key="3">
    <source>
        <dbReference type="ARBA" id="ARBA00022729"/>
    </source>
</evidence>
<dbReference type="Gene3D" id="2.180.10.10">
    <property type="entry name" value="RHS repeat-associated core"/>
    <property type="match status" value="3"/>
</dbReference>
<evidence type="ECO:0000256" key="5">
    <source>
        <dbReference type="ARBA" id="ARBA00023026"/>
    </source>
</evidence>
<reference evidence="8 9" key="1">
    <citation type="submission" date="2023-07" db="EMBL/GenBank/DDBJ databases">
        <title>Sorghum-associated microbial communities from plants grown in Nebraska, USA.</title>
        <authorList>
            <person name="Schachtman D."/>
        </authorList>
    </citation>
    <scope>NUCLEOTIDE SEQUENCE [LARGE SCALE GENOMIC DNA]</scope>
    <source>
        <strain evidence="8 9">BE57</strain>
    </source>
</reference>
<name>A0ABU1R259_9BACT</name>
<dbReference type="InterPro" id="IPR031325">
    <property type="entry name" value="RHS_repeat"/>
</dbReference>